<dbReference type="Gene3D" id="3.60.10.10">
    <property type="entry name" value="Endonuclease/exonuclease/phosphatase"/>
    <property type="match status" value="1"/>
</dbReference>
<feature type="compositionally biased region" description="Low complexity" evidence="1">
    <location>
        <begin position="362"/>
        <end position="371"/>
    </location>
</feature>
<name>A0A409YX75_9AGAR</name>
<dbReference type="GO" id="GO:0003824">
    <property type="term" value="F:catalytic activity"/>
    <property type="evidence" value="ECO:0007669"/>
    <property type="project" value="InterPro"/>
</dbReference>
<reference evidence="3 4" key="1">
    <citation type="journal article" date="2018" name="Evol. Lett.">
        <title>Horizontal gene cluster transfer increased hallucinogenic mushroom diversity.</title>
        <authorList>
            <person name="Reynolds H.T."/>
            <person name="Vijayakumar V."/>
            <person name="Gluck-Thaler E."/>
            <person name="Korotkin H.B."/>
            <person name="Matheny P.B."/>
            <person name="Slot J.C."/>
        </authorList>
    </citation>
    <scope>NUCLEOTIDE SEQUENCE [LARGE SCALE GENOMIC DNA]</scope>
    <source>
        <strain evidence="3 4">SRW20</strain>
    </source>
</reference>
<dbReference type="InParanoid" id="A0A409YX75"/>
<feature type="region of interest" description="Disordered" evidence="1">
    <location>
        <begin position="252"/>
        <end position="389"/>
    </location>
</feature>
<feature type="non-terminal residue" evidence="3">
    <location>
        <position position="1"/>
    </location>
</feature>
<dbReference type="AlphaFoldDB" id="A0A409YX75"/>
<feature type="compositionally biased region" description="Low complexity" evidence="1">
    <location>
        <begin position="45"/>
        <end position="65"/>
    </location>
</feature>
<feature type="compositionally biased region" description="Low complexity" evidence="1">
    <location>
        <begin position="279"/>
        <end position="288"/>
    </location>
</feature>
<proteinExistence type="predicted"/>
<feature type="compositionally biased region" description="Polar residues" evidence="1">
    <location>
        <begin position="66"/>
        <end position="75"/>
    </location>
</feature>
<feature type="region of interest" description="Disordered" evidence="1">
    <location>
        <begin position="213"/>
        <end position="240"/>
    </location>
</feature>
<feature type="compositionally biased region" description="Low complexity" evidence="1">
    <location>
        <begin position="253"/>
        <end position="268"/>
    </location>
</feature>
<feature type="domain" description="Endonuclease/exonuclease/phosphatase" evidence="2">
    <location>
        <begin position="810"/>
        <end position="897"/>
    </location>
</feature>
<dbReference type="OrthoDB" id="412006at2759"/>
<keyword evidence="4" id="KW-1185">Reference proteome</keyword>
<feature type="compositionally biased region" description="Basic and acidic residues" evidence="1">
    <location>
        <begin position="269"/>
        <end position="278"/>
    </location>
</feature>
<dbReference type="InterPro" id="IPR036691">
    <property type="entry name" value="Endo/exonu/phosph_ase_sf"/>
</dbReference>
<comment type="caution">
    <text evidence="3">The sequence shown here is derived from an EMBL/GenBank/DDBJ whole genome shotgun (WGS) entry which is preliminary data.</text>
</comment>
<evidence type="ECO:0000313" key="4">
    <source>
        <dbReference type="Proteomes" id="UP000284706"/>
    </source>
</evidence>
<dbReference type="EMBL" id="NHYE01000077">
    <property type="protein sequence ID" value="PPR07588.1"/>
    <property type="molecule type" value="Genomic_DNA"/>
</dbReference>
<dbReference type="SUPFAM" id="SSF56219">
    <property type="entry name" value="DNase I-like"/>
    <property type="match status" value="1"/>
</dbReference>
<dbReference type="Pfam" id="PF14529">
    <property type="entry name" value="Exo_endo_phos_2"/>
    <property type="match status" value="1"/>
</dbReference>
<sequence>IALIAVSDLSGGDRNLPPAPRPLPLESFVILGILLLPAPPLQQGAVLRDSGDTPAPSSSSSTRSRYQTPVPSQSREVSRSRGATPTPSTVFSPPPPSPSVVDRDVSMEPLPAPLPLPESSPPQTALALSFTTEGYAADAALVAEAMQTIHRWFHRGTRDVDTPLRALMTLSSGLTDLALLLNGPWGEYTTLPRLGGGYANQIVADAFQRRPLYGRDESDYPSEDDSSRETPAPSDDDTVRMRVDPAPLALITASNSSSAQPSSSSRRAATSDKGKGKADPPSSGPSSSKKGEILRLRKAPSARSVPHARPPPPHPANLPELLARKVPPPPKRSYARIAAQAPKPAVPGSSTRGSVGQPQPPAQIGQAQAGSSRRKKKASSSFTTDGPSRKQVLVSFGSVNDIPSMDLVAVMNMSNQQLRARSVPLQVLSIERAYSGWAMRCSDVPQQQALDIIRAVIFARVPNAEALNPWVGLPGSTSYLRIRDVPYYRRQPRDRKDYDARTTTQEVETALMQSSALSPYLYFNGPIRIVHNSQASTTATAYFNIWDSQSGSRAKALIGKPFMLRDRRLVIEAARANPGVPLCQRCWRWGHPTIACRAAQPKCARCSGPHTEDQHRHPAPTPLVAPIVVATTLLLNGPASSGPIVSTATGSWPNMPRLMPRAVAGELRVVSFNIQKNYLYMDAFLESNVNLFDIVFIQEPPWRHIRSAPSAHNKEGEDVVGPPMHPAWKLLMRPPQNGVPPRVIVYVSTRLNSWRPAIRRDLVDHRDLLLLSLFSEGSITYLLNVYSDEDHTAIRFLADKQDDIPQLDYMGGDFNCHSNVWDGNVPHHRTTAISLLDSAASLGLDLALPLDPGPTHYPHDRRLRPSVIDLVFVHPDAALSSNVRRLTDLRGPSDHVPLGTSVPVGTASRTALPVKLPDDS</sequence>
<evidence type="ECO:0000313" key="3">
    <source>
        <dbReference type="EMBL" id="PPR07588.1"/>
    </source>
</evidence>
<feature type="region of interest" description="Disordered" evidence="1">
    <location>
        <begin position="45"/>
        <end position="124"/>
    </location>
</feature>
<evidence type="ECO:0000259" key="2">
    <source>
        <dbReference type="Pfam" id="PF14529"/>
    </source>
</evidence>
<dbReference type="InterPro" id="IPR005135">
    <property type="entry name" value="Endo/exonuclease/phosphatase"/>
</dbReference>
<feature type="compositionally biased region" description="Pro residues" evidence="1">
    <location>
        <begin position="110"/>
        <end position="120"/>
    </location>
</feature>
<protein>
    <recommendedName>
        <fullName evidence="2">Endonuclease/exonuclease/phosphatase domain-containing protein</fullName>
    </recommendedName>
</protein>
<accession>A0A409YX75</accession>
<gene>
    <name evidence="3" type="ORF">CVT26_002246</name>
</gene>
<organism evidence="3 4">
    <name type="scientific">Gymnopilus dilepis</name>
    <dbReference type="NCBI Taxonomy" id="231916"/>
    <lineage>
        <taxon>Eukaryota</taxon>
        <taxon>Fungi</taxon>
        <taxon>Dikarya</taxon>
        <taxon>Basidiomycota</taxon>
        <taxon>Agaricomycotina</taxon>
        <taxon>Agaricomycetes</taxon>
        <taxon>Agaricomycetidae</taxon>
        <taxon>Agaricales</taxon>
        <taxon>Agaricineae</taxon>
        <taxon>Hymenogastraceae</taxon>
        <taxon>Gymnopilus</taxon>
    </lineage>
</organism>
<evidence type="ECO:0000256" key="1">
    <source>
        <dbReference type="SAM" id="MobiDB-lite"/>
    </source>
</evidence>
<dbReference type="Proteomes" id="UP000284706">
    <property type="component" value="Unassembled WGS sequence"/>
</dbReference>
<feature type="non-terminal residue" evidence="3">
    <location>
        <position position="920"/>
    </location>
</feature>